<evidence type="ECO:0000256" key="1">
    <source>
        <dbReference type="SAM" id="MobiDB-lite"/>
    </source>
</evidence>
<dbReference type="EMBL" id="CAKXAJ010026349">
    <property type="protein sequence ID" value="CAH2267299.1"/>
    <property type="molecule type" value="Genomic_DNA"/>
</dbReference>
<dbReference type="OrthoDB" id="7429312at2759"/>
<dbReference type="AlphaFoldDB" id="A0A8S4SJ80"/>
<reference evidence="3" key="1">
    <citation type="submission" date="2022-03" db="EMBL/GenBank/DDBJ databases">
        <authorList>
            <person name="Lindestad O."/>
        </authorList>
    </citation>
    <scope>NUCLEOTIDE SEQUENCE</scope>
</reference>
<feature type="signal peptide" evidence="2">
    <location>
        <begin position="1"/>
        <end position="20"/>
    </location>
</feature>
<keyword evidence="2" id="KW-0732">Signal</keyword>
<proteinExistence type="predicted"/>
<name>A0A8S4SJ80_9NEOP</name>
<dbReference type="Proteomes" id="UP000838756">
    <property type="component" value="Unassembled WGS sequence"/>
</dbReference>
<accession>A0A8S4SJ80</accession>
<organism evidence="3 4">
    <name type="scientific">Pararge aegeria aegeria</name>
    <dbReference type="NCBI Taxonomy" id="348720"/>
    <lineage>
        <taxon>Eukaryota</taxon>
        <taxon>Metazoa</taxon>
        <taxon>Ecdysozoa</taxon>
        <taxon>Arthropoda</taxon>
        <taxon>Hexapoda</taxon>
        <taxon>Insecta</taxon>
        <taxon>Pterygota</taxon>
        <taxon>Neoptera</taxon>
        <taxon>Endopterygota</taxon>
        <taxon>Lepidoptera</taxon>
        <taxon>Glossata</taxon>
        <taxon>Ditrysia</taxon>
        <taxon>Papilionoidea</taxon>
        <taxon>Nymphalidae</taxon>
        <taxon>Satyrinae</taxon>
        <taxon>Satyrini</taxon>
        <taxon>Parargina</taxon>
        <taxon>Pararge</taxon>
    </lineage>
</organism>
<comment type="caution">
    <text evidence="3">The sequence shown here is derived from an EMBL/GenBank/DDBJ whole genome shotgun (WGS) entry which is preliminary data.</text>
</comment>
<gene>
    <name evidence="3" type="primary">jg14766</name>
    <name evidence="3" type="ORF">PAEG_LOCUS25858</name>
</gene>
<evidence type="ECO:0000256" key="2">
    <source>
        <dbReference type="SAM" id="SignalP"/>
    </source>
</evidence>
<feature type="region of interest" description="Disordered" evidence="1">
    <location>
        <begin position="45"/>
        <end position="71"/>
    </location>
</feature>
<evidence type="ECO:0000313" key="4">
    <source>
        <dbReference type="Proteomes" id="UP000838756"/>
    </source>
</evidence>
<sequence>MKTFTLCLILFGVCLAMSDGQNVLPSQSLVANKRENLRPLKRVARQDIPQPPDSIPPPPMGMPAPPGMLHNDYRKKREARGIGGALPTRKG</sequence>
<keyword evidence="4" id="KW-1185">Reference proteome</keyword>
<feature type="compositionally biased region" description="Pro residues" evidence="1">
    <location>
        <begin position="49"/>
        <end position="66"/>
    </location>
</feature>
<evidence type="ECO:0000313" key="3">
    <source>
        <dbReference type="EMBL" id="CAH2267299.1"/>
    </source>
</evidence>
<protein>
    <submittedName>
        <fullName evidence="3">Jg14766 protein</fullName>
    </submittedName>
</protein>
<feature type="chain" id="PRO_5035859248" evidence="2">
    <location>
        <begin position="21"/>
        <end position="91"/>
    </location>
</feature>